<proteinExistence type="predicted"/>
<dbReference type="PIRSF" id="PIRSF016789">
    <property type="entry name" value="DUF454"/>
    <property type="match status" value="1"/>
</dbReference>
<protein>
    <submittedName>
        <fullName evidence="2">DUF454 family protein</fullName>
    </submittedName>
</protein>
<keyword evidence="1" id="KW-0812">Transmembrane</keyword>
<feature type="transmembrane region" description="Helical" evidence="1">
    <location>
        <begin position="12"/>
        <end position="35"/>
    </location>
</feature>
<evidence type="ECO:0000313" key="2">
    <source>
        <dbReference type="EMBL" id="MBT1072202.1"/>
    </source>
</evidence>
<dbReference type="PANTHER" id="PTHR35813">
    <property type="entry name" value="INNER MEMBRANE PROTEIN YBAN"/>
    <property type="match status" value="1"/>
</dbReference>
<dbReference type="PANTHER" id="PTHR35813:SF1">
    <property type="entry name" value="INNER MEMBRANE PROTEIN YBAN"/>
    <property type="match status" value="1"/>
</dbReference>
<dbReference type="Pfam" id="PF04304">
    <property type="entry name" value="DUF454"/>
    <property type="match status" value="1"/>
</dbReference>
<organism evidence="2 3">
    <name type="scientific">Pelotalea chapellei</name>
    <dbReference type="NCBI Taxonomy" id="44671"/>
    <lineage>
        <taxon>Bacteria</taxon>
        <taxon>Pseudomonadati</taxon>
        <taxon>Thermodesulfobacteriota</taxon>
        <taxon>Desulfuromonadia</taxon>
        <taxon>Geobacterales</taxon>
        <taxon>Geobacteraceae</taxon>
        <taxon>Pelotalea</taxon>
    </lineage>
</organism>
<keyword evidence="1" id="KW-0472">Membrane</keyword>
<keyword evidence="1" id="KW-1133">Transmembrane helix</keyword>
<accession>A0ABS5U956</accession>
<comment type="caution">
    <text evidence="2">The sequence shown here is derived from an EMBL/GenBank/DDBJ whole genome shotgun (WGS) entry which is preliminary data.</text>
</comment>
<reference evidence="2 3" key="1">
    <citation type="submission" date="2021-05" db="EMBL/GenBank/DDBJ databases">
        <title>The draft genome of Geobacter chapellei DSM 13688.</title>
        <authorList>
            <person name="Xu Z."/>
            <person name="Masuda Y."/>
            <person name="Itoh H."/>
            <person name="Senoo K."/>
        </authorList>
    </citation>
    <scope>NUCLEOTIDE SEQUENCE [LARGE SCALE GENOMIC DNA]</scope>
    <source>
        <strain evidence="2 3">DSM 13688</strain>
    </source>
</reference>
<dbReference type="Proteomes" id="UP000784128">
    <property type="component" value="Unassembled WGS sequence"/>
</dbReference>
<evidence type="ECO:0000256" key="1">
    <source>
        <dbReference type="SAM" id="Phobius"/>
    </source>
</evidence>
<dbReference type="InterPro" id="IPR007401">
    <property type="entry name" value="DUF454"/>
</dbReference>
<keyword evidence="3" id="KW-1185">Reference proteome</keyword>
<feature type="transmembrane region" description="Helical" evidence="1">
    <location>
        <begin position="84"/>
        <end position="102"/>
    </location>
</feature>
<gene>
    <name evidence="2" type="ORF">KJB30_10430</name>
</gene>
<feature type="transmembrane region" description="Helical" evidence="1">
    <location>
        <begin position="109"/>
        <end position="128"/>
    </location>
</feature>
<dbReference type="EMBL" id="JAHDYS010000009">
    <property type="protein sequence ID" value="MBT1072202.1"/>
    <property type="molecule type" value="Genomic_DNA"/>
</dbReference>
<evidence type="ECO:0000313" key="3">
    <source>
        <dbReference type="Proteomes" id="UP000784128"/>
    </source>
</evidence>
<sequence length="141" mass="15622">MRHNPVKSDVLRWILIGIGWISIAAGIIGIFLPLVPTVPFLLLALFCFSKSSERFHTWLVEHNRLGPLVRGYLSGGGMPLRAKLMAIGMIWVSFPVSVFLFVQALWLRIVLLTIAAGISFYLLCLPAPTPLDSPGEPKIKE</sequence>
<dbReference type="RefSeq" id="WP_214298871.1">
    <property type="nucleotide sequence ID" value="NZ_JAHDYS010000009.1"/>
</dbReference>
<name>A0ABS5U956_9BACT</name>